<comment type="function">
    <text evidence="2 16">Catalyzes the ADP transfer from ATP to D-glycero-beta-D-manno-heptose 1-phosphate, yielding ADP-D-glycero-beta-D-manno-heptose.</text>
</comment>
<keyword evidence="20" id="KW-1185">Reference proteome</keyword>
<feature type="region of interest" description="Ribokinase" evidence="16">
    <location>
        <begin position="1"/>
        <end position="346"/>
    </location>
</feature>
<comment type="catalytic activity">
    <reaction evidence="12 16">
        <text>D-glycero-beta-D-manno-heptose 1-phosphate + ATP + H(+) = ADP-D-glycero-beta-D-manno-heptose + diphosphate</text>
        <dbReference type="Rhea" id="RHEA:27465"/>
        <dbReference type="ChEBI" id="CHEBI:15378"/>
        <dbReference type="ChEBI" id="CHEBI:30616"/>
        <dbReference type="ChEBI" id="CHEBI:33019"/>
        <dbReference type="ChEBI" id="CHEBI:59967"/>
        <dbReference type="ChEBI" id="CHEBI:61593"/>
        <dbReference type="EC" id="2.7.7.70"/>
    </reaction>
</comment>
<comment type="subunit">
    <text evidence="4 16">Homodimer.</text>
</comment>
<comment type="pathway">
    <text evidence="16">Nucleotide-sugar biosynthesis; ADP-L-glycero-beta-D-manno-heptose biosynthesis; ADP-L-glycero-beta-D-manno-heptose from D-glycero-beta-D-manno-heptose 7-phosphate: step 3/4.</text>
</comment>
<evidence type="ECO:0000313" key="20">
    <source>
        <dbReference type="Proteomes" id="UP000199496"/>
    </source>
</evidence>
<evidence type="ECO:0000256" key="8">
    <source>
        <dbReference type="ARBA" id="ARBA00022777"/>
    </source>
</evidence>
<evidence type="ECO:0000256" key="15">
    <source>
        <dbReference type="ARBA" id="ARBA00061122"/>
    </source>
</evidence>
<dbReference type="InterPro" id="IPR029056">
    <property type="entry name" value="Ribokinase-like"/>
</dbReference>
<dbReference type="PANTHER" id="PTHR46969:SF1">
    <property type="entry name" value="BIFUNCTIONAL PROTEIN HLDE"/>
    <property type="match status" value="1"/>
</dbReference>
<dbReference type="PROSITE" id="PS00583">
    <property type="entry name" value="PFKB_KINASES_1"/>
    <property type="match status" value="1"/>
</dbReference>
<evidence type="ECO:0000256" key="3">
    <source>
        <dbReference type="ARBA" id="ARBA00004713"/>
    </source>
</evidence>
<dbReference type="PANTHER" id="PTHR46969">
    <property type="entry name" value="BIFUNCTIONAL PROTEIN HLDE"/>
    <property type="match status" value="1"/>
</dbReference>
<dbReference type="InterPro" id="IPR002173">
    <property type="entry name" value="Carboh/pur_kinase_PfkB_CS"/>
</dbReference>
<accession>A0A1H9ENU7</accession>
<dbReference type="NCBIfam" id="TIGR00125">
    <property type="entry name" value="cyt_tran_rel"/>
    <property type="match status" value="1"/>
</dbReference>
<dbReference type="InterPro" id="IPR014729">
    <property type="entry name" value="Rossmann-like_a/b/a_fold"/>
</dbReference>
<dbReference type="STRING" id="867345.SAMN05421693_12245"/>
<comment type="similarity">
    <text evidence="15 16">In the C-terminal section; belongs to the cytidylyltransferase family.</text>
</comment>
<evidence type="ECO:0000256" key="6">
    <source>
        <dbReference type="ARBA" id="ARBA00022695"/>
    </source>
</evidence>
<dbReference type="CDD" id="cd01172">
    <property type="entry name" value="RfaE_like"/>
    <property type="match status" value="1"/>
</dbReference>
<dbReference type="InterPro" id="IPR011913">
    <property type="entry name" value="RfaE_dom_I"/>
</dbReference>
<evidence type="ECO:0000256" key="14">
    <source>
        <dbReference type="ARBA" id="ARBA00060955"/>
    </source>
</evidence>
<keyword evidence="11 16" id="KW-0119">Carbohydrate metabolism</keyword>
<dbReference type="UniPathway" id="UPA00356">
    <property type="reaction ID" value="UER00437"/>
</dbReference>
<evidence type="ECO:0000256" key="2">
    <source>
        <dbReference type="ARBA" id="ARBA00003753"/>
    </source>
</evidence>
<evidence type="ECO:0000256" key="10">
    <source>
        <dbReference type="ARBA" id="ARBA00023268"/>
    </source>
</evidence>
<dbReference type="UniPathway" id="UPA00958"/>
<feature type="region of interest" description="Cytidylyltransferase" evidence="16">
    <location>
        <begin position="370"/>
        <end position="500"/>
    </location>
</feature>
<comment type="pathway">
    <text evidence="3">Bacterial outer membrane biogenesis; LPS core biosynthesis.</text>
</comment>
<evidence type="ECO:0000259" key="18">
    <source>
        <dbReference type="Pfam" id="PF01467"/>
    </source>
</evidence>
<feature type="active site" evidence="16">
    <location>
        <position position="290"/>
    </location>
</feature>
<comment type="pathway">
    <text evidence="16">Nucleotide-sugar biosynthesis; ADP-L-glycero-beta-D-manno-heptose biosynthesis; ADP-L-glycero-beta-D-manno-heptose from D-glycero-beta-D-manno-heptose 7-phosphate: step 1/4.</text>
</comment>
<dbReference type="GO" id="GO:0005524">
    <property type="term" value="F:ATP binding"/>
    <property type="evidence" value="ECO:0007669"/>
    <property type="project" value="UniProtKB-UniRule"/>
</dbReference>
<name>A0A1H9ENU7_9GAMM</name>
<comment type="similarity">
    <text evidence="14 16">In the N-terminal section; belongs to the carbohydrate kinase PfkB family.</text>
</comment>
<dbReference type="Pfam" id="PF01467">
    <property type="entry name" value="CTP_transf_like"/>
    <property type="match status" value="1"/>
</dbReference>
<sequence length="500" mass="53709">MGPCPQGDGAPHGKIPLRFPLQGRQAVNLHMPAFEQTRIMVVGDLMLDRYWSGATARISPEAPVPVVHVNEVEERPGGAANVAVNLARLGVQTRLLGIVGEDEAGHALERLLAQAQVRCDFVRSSRLTTITKLRVLSRHQQLLRLDFEQPLGAADTASLPDRLAGHLDGQAVVVLSDYGKGTLTQVAPMIRAAREARVPVLVDPKGRDFERYRGATLLTPNLAEFEAVVGPCPRDDLLVSRGERLRTDLDLEALLITLSERGMLLLRAGRDPLHLPTRAREVYDVTGAGDTVIAVIAAALGAGQDLAQAAALANLAAGIVVGKLGTGCVTPAELRAAVRGHQGGWSSLLSEADLLLAVQEARAQGERVVMTNGCFDILHAGHVAYLEQARRLGDRLIVAVNDDASVRRLKGHGRPVNGMDRRMAVLAGLASVDWVVPFREDTPERLIRAVSPDVLVKGGDYRPEEIVGGDHVRALGGRVEVLPFLDGVSTTRVIDRIRGT</sequence>
<dbReference type="InterPro" id="IPR011611">
    <property type="entry name" value="PfkB_dom"/>
</dbReference>
<keyword evidence="9 16" id="KW-0067">ATP-binding</keyword>
<dbReference type="FunFam" id="3.40.1190.20:FF:000002">
    <property type="entry name" value="Bifunctional protein HldE"/>
    <property type="match status" value="1"/>
</dbReference>
<dbReference type="Proteomes" id="UP000199496">
    <property type="component" value="Unassembled WGS sequence"/>
</dbReference>
<keyword evidence="6 16" id="KW-0548">Nucleotidyltransferase</keyword>
<evidence type="ECO:0000256" key="7">
    <source>
        <dbReference type="ARBA" id="ARBA00022741"/>
    </source>
</evidence>
<dbReference type="NCBIfam" id="TIGR02199">
    <property type="entry name" value="rfaE_dom_II"/>
    <property type="match status" value="1"/>
</dbReference>
<dbReference type="GO" id="GO:0009244">
    <property type="term" value="P:lipopolysaccharide core region biosynthetic process"/>
    <property type="evidence" value="ECO:0007669"/>
    <property type="project" value="UniProtKB-UniPathway"/>
</dbReference>
<keyword evidence="10 16" id="KW-0511">Multifunctional enzyme</keyword>
<dbReference type="EMBL" id="FOFO01000022">
    <property type="protein sequence ID" value="SEQ27404.1"/>
    <property type="molecule type" value="Genomic_DNA"/>
</dbReference>
<dbReference type="Gene3D" id="3.40.1190.20">
    <property type="match status" value="1"/>
</dbReference>
<evidence type="ECO:0000256" key="16">
    <source>
        <dbReference type="HAMAP-Rule" id="MF_01603"/>
    </source>
</evidence>
<dbReference type="NCBIfam" id="TIGR02198">
    <property type="entry name" value="rfaE_dom_I"/>
    <property type="match status" value="1"/>
</dbReference>
<feature type="binding site" evidence="16">
    <location>
        <begin position="221"/>
        <end position="224"/>
    </location>
    <ligand>
        <name>ATP</name>
        <dbReference type="ChEBI" id="CHEBI:30616"/>
    </ligand>
</feature>
<dbReference type="InterPro" id="IPR004821">
    <property type="entry name" value="Cyt_trans-like"/>
</dbReference>
<feature type="domain" description="Cytidyltransferase-like" evidence="18">
    <location>
        <begin position="370"/>
        <end position="495"/>
    </location>
</feature>
<keyword evidence="5 16" id="KW-0808">Transferase</keyword>
<dbReference type="SUPFAM" id="SSF53613">
    <property type="entry name" value="Ribokinase-like"/>
    <property type="match status" value="1"/>
</dbReference>
<keyword evidence="7 16" id="KW-0547">Nucleotide-binding</keyword>
<evidence type="ECO:0000256" key="5">
    <source>
        <dbReference type="ARBA" id="ARBA00022679"/>
    </source>
</evidence>
<evidence type="ECO:0000256" key="12">
    <source>
        <dbReference type="ARBA" id="ARBA00047428"/>
    </source>
</evidence>
<evidence type="ECO:0000256" key="1">
    <source>
        <dbReference type="ARBA" id="ARBA00002319"/>
    </source>
</evidence>
<dbReference type="GO" id="GO:0005829">
    <property type="term" value="C:cytosol"/>
    <property type="evidence" value="ECO:0007669"/>
    <property type="project" value="TreeGrafter"/>
</dbReference>
<reference evidence="19 20" key="1">
    <citation type="submission" date="2016-10" db="EMBL/GenBank/DDBJ databases">
        <authorList>
            <person name="de Groot N.N."/>
        </authorList>
    </citation>
    <scope>NUCLEOTIDE SEQUENCE [LARGE SCALE GENOMIC DNA]</scope>
    <source>
        <strain evidence="19 20">B7-7</strain>
    </source>
</reference>
<dbReference type="SUPFAM" id="SSF52374">
    <property type="entry name" value="Nucleotidylyl transferase"/>
    <property type="match status" value="1"/>
</dbReference>
<dbReference type="FunFam" id="3.40.50.620:FF:000028">
    <property type="entry name" value="Bifunctional protein HldE"/>
    <property type="match status" value="1"/>
</dbReference>
<dbReference type="GO" id="GO:0033786">
    <property type="term" value="F:heptose-1-phosphate adenylyltransferase activity"/>
    <property type="evidence" value="ECO:0007669"/>
    <property type="project" value="UniProtKB-UniRule"/>
</dbReference>
<dbReference type="Gene3D" id="3.40.50.620">
    <property type="entry name" value="HUPs"/>
    <property type="match status" value="1"/>
</dbReference>
<dbReference type="EC" id="2.7.1.167" evidence="16"/>
<dbReference type="AlphaFoldDB" id="A0A1H9ENU7"/>
<organism evidence="19 20">
    <name type="scientific">Ectothiorhodospira magna</name>
    <dbReference type="NCBI Taxonomy" id="867345"/>
    <lineage>
        <taxon>Bacteria</taxon>
        <taxon>Pseudomonadati</taxon>
        <taxon>Pseudomonadota</taxon>
        <taxon>Gammaproteobacteria</taxon>
        <taxon>Chromatiales</taxon>
        <taxon>Ectothiorhodospiraceae</taxon>
        <taxon>Ectothiorhodospira</taxon>
    </lineage>
</organism>
<feature type="domain" description="Carbohydrate kinase PfkB" evidence="17">
    <location>
        <begin position="37"/>
        <end position="327"/>
    </location>
</feature>
<dbReference type="GO" id="GO:0016773">
    <property type="term" value="F:phosphotransferase activity, alcohol group as acceptor"/>
    <property type="evidence" value="ECO:0007669"/>
    <property type="project" value="InterPro"/>
</dbReference>
<dbReference type="GO" id="GO:0033785">
    <property type="term" value="F:heptose 7-phosphate kinase activity"/>
    <property type="evidence" value="ECO:0007669"/>
    <property type="project" value="UniProtKB-UniRule"/>
</dbReference>
<evidence type="ECO:0000313" key="19">
    <source>
        <dbReference type="EMBL" id="SEQ27404.1"/>
    </source>
</evidence>
<dbReference type="Pfam" id="PF00294">
    <property type="entry name" value="PfkB"/>
    <property type="match status" value="1"/>
</dbReference>
<evidence type="ECO:0000256" key="11">
    <source>
        <dbReference type="ARBA" id="ARBA00023277"/>
    </source>
</evidence>
<dbReference type="InterPro" id="IPR023030">
    <property type="entry name" value="Bifunc_HldE"/>
</dbReference>
<comment type="function">
    <text evidence="1 16">Catalyzes the phosphorylation of D-glycero-D-manno-heptose 7-phosphate at the C-1 position to selectively form D-glycero-beta-D-manno-heptose-1,7-bisphosphate.</text>
</comment>
<keyword evidence="8 16" id="KW-0418">Kinase</keyword>
<dbReference type="HAMAP" id="MF_01603">
    <property type="entry name" value="HldE"/>
    <property type="match status" value="1"/>
</dbReference>
<evidence type="ECO:0000256" key="4">
    <source>
        <dbReference type="ARBA" id="ARBA00011738"/>
    </source>
</evidence>
<dbReference type="InterPro" id="IPR011914">
    <property type="entry name" value="RfaE_dom_II"/>
</dbReference>
<dbReference type="NCBIfam" id="NF008454">
    <property type="entry name" value="PRK11316.1"/>
    <property type="match status" value="1"/>
</dbReference>
<evidence type="ECO:0000256" key="9">
    <source>
        <dbReference type="ARBA" id="ARBA00022840"/>
    </source>
</evidence>
<dbReference type="EC" id="2.7.7.70" evidence="16"/>
<proteinExistence type="inferred from homology"/>
<evidence type="ECO:0000259" key="17">
    <source>
        <dbReference type="Pfam" id="PF00294"/>
    </source>
</evidence>
<comment type="catalytic activity">
    <reaction evidence="13 16">
        <text>D-glycero-beta-D-manno-heptose 7-phosphate + ATP = D-glycero-beta-D-manno-heptose 1,7-bisphosphate + ADP + H(+)</text>
        <dbReference type="Rhea" id="RHEA:27473"/>
        <dbReference type="ChEBI" id="CHEBI:15378"/>
        <dbReference type="ChEBI" id="CHEBI:30616"/>
        <dbReference type="ChEBI" id="CHEBI:60204"/>
        <dbReference type="ChEBI" id="CHEBI:60208"/>
        <dbReference type="ChEBI" id="CHEBI:456216"/>
        <dbReference type="EC" id="2.7.1.167"/>
    </reaction>
</comment>
<gene>
    <name evidence="16" type="primary">hldE</name>
    <name evidence="19" type="ORF">SAMN05421693_12245</name>
</gene>
<protein>
    <recommendedName>
        <fullName evidence="16">Bifunctional protein HldE</fullName>
    </recommendedName>
    <domain>
        <recommendedName>
            <fullName evidence="16">D-beta-D-heptose 7-phosphate kinase</fullName>
            <ecNumber evidence="16">2.7.1.167</ecNumber>
        </recommendedName>
        <alternativeName>
            <fullName evidence="16">D-beta-D-heptose 7-phosphotransferase</fullName>
        </alternativeName>
        <alternativeName>
            <fullName evidence="16">D-glycero-beta-D-manno-heptose-7-phosphate kinase</fullName>
        </alternativeName>
    </domain>
    <domain>
        <recommendedName>
            <fullName evidence="16">D-beta-D-heptose 1-phosphate adenylyltransferase</fullName>
            <ecNumber evidence="16">2.7.7.70</ecNumber>
        </recommendedName>
        <alternativeName>
            <fullName evidence="16">D-glycero-beta-D-manno-heptose 1-phosphate adenylyltransferase</fullName>
        </alternativeName>
    </domain>
</protein>
<dbReference type="GO" id="GO:0097171">
    <property type="term" value="P:ADP-L-glycero-beta-D-manno-heptose biosynthetic process"/>
    <property type="evidence" value="ECO:0007669"/>
    <property type="project" value="UniProtKB-UniPathway"/>
</dbReference>
<evidence type="ECO:0000256" key="13">
    <source>
        <dbReference type="ARBA" id="ARBA00052873"/>
    </source>
</evidence>